<name>A0ABS9UV62_9BACT</name>
<sequence length="126" mass="14076">MISCKNNCGISKIEVSELLEISANERSIDYCGILIKALNGNGESIKELSLMEFQNAAGYNHGAVLVELILITGEMKYLESILGINSEQRNLIKSYVDVGLEYGNIPKLTSKQIETEFPFLYQFLVH</sequence>
<keyword evidence="2" id="KW-1185">Reference proteome</keyword>
<dbReference type="Proteomes" id="UP001165489">
    <property type="component" value="Unassembled WGS sequence"/>
</dbReference>
<reference evidence="1" key="1">
    <citation type="submission" date="2022-03" db="EMBL/GenBank/DDBJ databases">
        <title>De novo assembled genomes of Belliella spp. (Cyclobacteriaceae) strains.</title>
        <authorList>
            <person name="Szabo A."/>
            <person name="Korponai K."/>
            <person name="Felfoldi T."/>
        </authorList>
    </citation>
    <scope>NUCLEOTIDE SEQUENCE</scope>
    <source>
        <strain evidence="1">DSM 111904</strain>
    </source>
</reference>
<dbReference type="RefSeq" id="WP_241346013.1">
    <property type="nucleotide sequence ID" value="NZ_JAKZGP010000002.1"/>
</dbReference>
<evidence type="ECO:0000313" key="1">
    <source>
        <dbReference type="EMBL" id="MCH7408065.1"/>
    </source>
</evidence>
<protein>
    <submittedName>
        <fullName evidence="1">Uncharacterized protein</fullName>
    </submittedName>
</protein>
<evidence type="ECO:0000313" key="2">
    <source>
        <dbReference type="Proteomes" id="UP001165489"/>
    </source>
</evidence>
<organism evidence="1 2">
    <name type="scientific">Belliella filtrata</name>
    <dbReference type="NCBI Taxonomy" id="2923435"/>
    <lineage>
        <taxon>Bacteria</taxon>
        <taxon>Pseudomonadati</taxon>
        <taxon>Bacteroidota</taxon>
        <taxon>Cytophagia</taxon>
        <taxon>Cytophagales</taxon>
        <taxon>Cyclobacteriaceae</taxon>
        <taxon>Belliella</taxon>
    </lineage>
</organism>
<dbReference type="EMBL" id="JAKZGP010000002">
    <property type="protein sequence ID" value="MCH7408065.1"/>
    <property type="molecule type" value="Genomic_DNA"/>
</dbReference>
<gene>
    <name evidence="1" type="ORF">MM239_01550</name>
</gene>
<proteinExistence type="predicted"/>
<accession>A0ABS9UV62</accession>
<comment type="caution">
    <text evidence="1">The sequence shown here is derived from an EMBL/GenBank/DDBJ whole genome shotgun (WGS) entry which is preliminary data.</text>
</comment>